<dbReference type="InterPro" id="IPR011991">
    <property type="entry name" value="ArsR-like_HTH"/>
</dbReference>
<dbReference type="InterPro" id="IPR036390">
    <property type="entry name" value="WH_DNA-bd_sf"/>
</dbReference>
<evidence type="ECO:0000259" key="4">
    <source>
        <dbReference type="PROSITE" id="PS50987"/>
    </source>
</evidence>
<keyword evidence="1" id="KW-0805">Transcription regulation</keyword>
<proteinExistence type="predicted"/>
<gene>
    <name evidence="5" type="primary">malR</name>
</gene>
<dbReference type="Gene3D" id="1.10.10.10">
    <property type="entry name" value="Winged helix-like DNA-binding domain superfamily/Winged helix DNA-binding domain"/>
    <property type="match status" value="1"/>
</dbReference>
<dbReference type="GO" id="GO:0003700">
    <property type="term" value="F:DNA-binding transcription factor activity"/>
    <property type="evidence" value="ECO:0007669"/>
    <property type="project" value="InterPro"/>
</dbReference>
<protein>
    <submittedName>
        <fullName evidence="5">ArsR family transcriptional regulator</fullName>
    </submittedName>
</protein>
<dbReference type="SMART" id="SM00418">
    <property type="entry name" value="HTH_ARSR"/>
    <property type="match status" value="1"/>
</dbReference>
<organism evidence="5">
    <name type="scientific">Streptomyces malaysiensis</name>
    <dbReference type="NCBI Taxonomy" id="92644"/>
    <lineage>
        <taxon>Bacteria</taxon>
        <taxon>Bacillati</taxon>
        <taxon>Actinomycetota</taxon>
        <taxon>Actinomycetes</taxon>
        <taxon>Kitasatosporales</taxon>
        <taxon>Streptomycetaceae</taxon>
        <taxon>Streptomyces</taxon>
        <taxon>Streptomyces violaceusniger group</taxon>
    </lineage>
</organism>
<keyword evidence="2" id="KW-0238">DNA-binding</keyword>
<feature type="domain" description="HTH arsR-type" evidence="4">
    <location>
        <begin position="280"/>
        <end position="374"/>
    </location>
</feature>
<evidence type="ECO:0000256" key="2">
    <source>
        <dbReference type="ARBA" id="ARBA00023125"/>
    </source>
</evidence>
<dbReference type="GO" id="GO:0003677">
    <property type="term" value="F:DNA binding"/>
    <property type="evidence" value="ECO:0007669"/>
    <property type="project" value="UniProtKB-KW"/>
</dbReference>
<sequence length="382" mass="41021">MPHLRTRPRGASGLFGRGLATVTTQRRRLSQRPQSSEPTVITVSTAVEMVCRLYVAAHAMKGDFEQVPASAAGTVPLDDETHDLLLRYFQADYAVGTGLVRIAVTRGWDTEDRLITGVTAMTPRELVSEILASTTLEPKDQTATAKLVEQGLTEPDARRSAASKIARRNSYSRADVENALAEPERVHAELTHLLSKCHLGAAGEQAAAERLANLAESVSELISVESRERTLLKVTGGWTVKDDADPVVLVPTEALGSFVLPRLLDDGRMLVAFGPLRDRDRPLTLADAAEIARALGNEQRLAILRHISEEPANGQTLARALGLTGATVHYHTSLLRSLGLITSARDAHSIVHSLDSHHLLTATAAIANAVLGEDSVTVATST</sequence>
<dbReference type="PANTHER" id="PTHR43132">
    <property type="entry name" value="ARSENICAL RESISTANCE OPERON REPRESSOR ARSR-RELATED"/>
    <property type="match status" value="1"/>
</dbReference>
<dbReference type="InterPro" id="IPR036388">
    <property type="entry name" value="WH-like_DNA-bd_sf"/>
</dbReference>
<accession>A0A2K8BIJ8</accession>
<evidence type="ECO:0000256" key="1">
    <source>
        <dbReference type="ARBA" id="ARBA00023015"/>
    </source>
</evidence>
<reference evidence="5" key="1">
    <citation type="submission" date="2014-02" db="EMBL/GenBank/DDBJ databases">
        <title>Characterization of malayamycin gene cluster from Strepotmyces malaysiensis DSM 14072.</title>
        <authorList>
            <person name="Wu P."/>
        </authorList>
    </citation>
    <scope>NUCLEOTIDE SEQUENCE</scope>
    <source>
        <strain evidence="5">DSM 14072</strain>
    </source>
</reference>
<dbReference type="PROSITE" id="PS50987">
    <property type="entry name" value="HTH_ARSR_2"/>
    <property type="match status" value="1"/>
</dbReference>
<evidence type="ECO:0000313" key="5">
    <source>
        <dbReference type="EMBL" id="AIE47489.1"/>
    </source>
</evidence>
<dbReference type="EMBL" id="KJ493330">
    <property type="protein sequence ID" value="AIE47489.1"/>
    <property type="molecule type" value="Genomic_DNA"/>
</dbReference>
<keyword evidence="3" id="KW-0804">Transcription</keyword>
<dbReference type="InterPro" id="IPR051011">
    <property type="entry name" value="Metal_resp_trans_reg"/>
</dbReference>
<evidence type="ECO:0000256" key="3">
    <source>
        <dbReference type="ARBA" id="ARBA00023163"/>
    </source>
</evidence>
<dbReference type="InterPro" id="IPR001845">
    <property type="entry name" value="HTH_ArsR_DNA-bd_dom"/>
</dbReference>
<name>A0A2K8BIJ8_STRMQ</name>
<dbReference type="PANTHER" id="PTHR43132:SF8">
    <property type="entry name" value="HTH-TYPE TRANSCRIPTIONAL REGULATOR KMTR"/>
    <property type="match status" value="1"/>
</dbReference>
<dbReference type="AlphaFoldDB" id="A0A2K8BIJ8"/>
<dbReference type="SUPFAM" id="SSF46785">
    <property type="entry name" value="Winged helix' DNA-binding domain"/>
    <property type="match status" value="1"/>
</dbReference>
<dbReference type="CDD" id="cd00090">
    <property type="entry name" value="HTH_ARSR"/>
    <property type="match status" value="1"/>
</dbReference>